<gene>
    <name evidence="3" type="ORF">OIDMADRAFT_23794</name>
</gene>
<evidence type="ECO:0000313" key="4">
    <source>
        <dbReference type="Proteomes" id="UP000054321"/>
    </source>
</evidence>
<organism evidence="3 4">
    <name type="scientific">Oidiodendron maius (strain Zn)</name>
    <dbReference type="NCBI Taxonomy" id="913774"/>
    <lineage>
        <taxon>Eukaryota</taxon>
        <taxon>Fungi</taxon>
        <taxon>Dikarya</taxon>
        <taxon>Ascomycota</taxon>
        <taxon>Pezizomycotina</taxon>
        <taxon>Leotiomycetes</taxon>
        <taxon>Leotiomycetes incertae sedis</taxon>
        <taxon>Myxotrichaceae</taxon>
        <taxon>Oidiodendron</taxon>
    </lineage>
</organism>
<reference evidence="3 4" key="1">
    <citation type="submission" date="2014-04" db="EMBL/GenBank/DDBJ databases">
        <authorList>
            <consortium name="DOE Joint Genome Institute"/>
            <person name="Kuo A."/>
            <person name="Martino E."/>
            <person name="Perotto S."/>
            <person name="Kohler A."/>
            <person name="Nagy L.G."/>
            <person name="Floudas D."/>
            <person name="Copeland A."/>
            <person name="Barry K.W."/>
            <person name="Cichocki N."/>
            <person name="Veneault-Fourrey C."/>
            <person name="LaButti K."/>
            <person name="Lindquist E.A."/>
            <person name="Lipzen A."/>
            <person name="Lundell T."/>
            <person name="Morin E."/>
            <person name="Murat C."/>
            <person name="Sun H."/>
            <person name="Tunlid A."/>
            <person name="Henrissat B."/>
            <person name="Grigoriev I.V."/>
            <person name="Hibbett D.S."/>
            <person name="Martin F."/>
            <person name="Nordberg H.P."/>
            <person name="Cantor M.N."/>
            <person name="Hua S.X."/>
        </authorList>
    </citation>
    <scope>NUCLEOTIDE SEQUENCE [LARGE SCALE GENOMIC DNA]</scope>
    <source>
        <strain evidence="3 4">Zn</strain>
    </source>
</reference>
<feature type="region of interest" description="Disordered" evidence="1">
    <location>
        <begin position="51"/>
        <end position="165"/>
    </location>
</feature>
<dbReference type="AlphaFoldDB" id="A0A0C3I1Z4"/>
<evidence type="ECO:0000256" key="2">
    <source>
        <dbReference type="SAM" id="SignalP"/>
    </source>
</evidence>
<protein>
    <recommendedName>
        <fullName evidence="5">SMP domain-containing protein</fullName>
    </recommendedName>
</protein>
<accession>A0A0C3I1Z4</accession>
<dbReference type="InParanoid" id="A0A0C3I1Z4"/>
<keyword evidence="4" id="KW-1185">Reference proteome</keyword>
<feature type="chain" id="PRO_5002165497" description="SMP domain-containing protein" evidence="2">
    <location>
        <begin position="20"/>
        <end position="165"/>
    </location>
</feature>
<feature type="compositionally biased region" description="Polar residues" evidence="1">
    <location>
        <begin position="55"/>
        <end position="68"/>
    </location>
</feature>
<dbReference type="OrthoDB" id="4174266at2759"/>
<evidence type="ECO:0000256" key="1">
    <source>
        <dbReference type="SAM" id="MobiDB-lite"/>
    </source>
</evidence>
<evidence type="ECO:0008006" key="5">
    <source>
        <dbReference type="Google" id="ProtNLM"/>
    </source>
</evidence>
<name>A0A0C3I1Z4_OIDMZ</name>
<dbReference type="EMBL" id="KN832870">
    <property type="protein sequence ID" value="KIN09075.1"/>
    <property type="molecule type" value="Genomic_DNA"/>
</dbReference>
<proteinExistence type="predicted"/>
<dbReference type="Proteomes" id="UP000054321">
    <property type="component" value="Unassembled WGS sequence"/>
</dbReference>
<evidence type="ECO:0000313" key="3">
    <source>
        <dbReference type="EMBL" id="KIN09075.1"/>
    </source>
</evidence>
<feature type="signal peptide" evidence="2">
    <location>
        <begin position="1"/>
        <end position="19"/>
    </location>
</feature>
<dbReference type="HOGENOM" id="CLU_1618580_0_0_1"/>
<sequence length="165" mass="16895">MKISIAGSVVSLLIAGVVSLPMPPKEHIDANIDPSKAPATAQNIQDHVAKYGPDSMTTTVGQLNSPGTASGLRTDAIGDKKQPGMVIDEEPPASFRNPGDPVTTKATAKEEGSHQGGVLSSGIQKAKASGNPDTTITHGIKGQDLGPSTSTEEPNPAQAAKDRHS</sequence>
<reference evidence="4" key="2">
    <citation type="submission" date="2015-01" db="EMBL/GenBank/DDBJ databases">
        <title>Evolutionary Origins and Diversification of the Mycorrhizal Mutualists.</title>
        <authorList>
            <consortium name="DOE Joint Genome Institute"/>
            <consortium name="Mycorrhizal Genomics Consortium"/>
            <person name="Kohler A."/>
            <person name="Kuo A."/>
            <person name="Nagy L.G."/>
            <person name="Floudas D."/>
            <person name="Copeland A."/>
            <person name="Barry K.W."/>
            <person name="Cichocki N."/>
            <person name="Veneault-Fourrey C."/>
            <person name="LaButti K."/>
            <person name="Lindquist E.A."/>
            <person name="Lipzen A."/>
            <person name="Lundell T."/>
            <person name="Morin E."/>
            <person name="Murat C."/>
            <person name="Riley R."/>
            <person name="Ohm R."/>
            <person name="Sun H."/>
            <person name="Tunlid A."/>
            <person name="Henrissat B."/>
            <person name="Grigoriev I.V."/>
            <person name="Hibbett D.S."/>
            <person name="Martin F."/>
        </authorList>
    </citation>
    <scope>NUCLEOTIDE SEQUENCE [LARGE SCALE GENOMIC DNA]</scope>
    <source>
        <strain evidence="4">Zn</strain>
    </source>
</reference>
<keyword evidence="2" id="KW-0732">Signal</keyword>